<dbReference type="InterPro" id="IPR020751">
    <property type="entry name" value="aa-tRNA-synth_I_codon-bd_sub2"/>
</dbReference>
<sequence>PPQEIAEVLGKEKTLLRIRAAIEKIGRG</sequence>
<dbReference type="AlphaFoldDB" id="A0A0G1Q512"/>
<name>A0A0G1Q512_9BACT</name>
<dbReference type="Proteomes" id="UP000034202">
    <property type="component" value="Unassembled WGS sequence"/>
</dbReference>
<evidence type="ECO:0000313" key="1">
    <source>
        <dbReference type="EMBL" id="KKU40069.1"/>
    </source>
</evidence>
<proteinExistence type="predicted"/>
<reference evidence="1 2" key="1">
    <citation type="journal article" date="2015" name="Nature">
        <title>rRNA introns, odd ribosomes, and small enigmatic genomes across a large radiation of phyla.</title>
        <authorList>
            <person name="Brown C.T."/>
            <person name="Hug L.A."/>
            <person name="Thomas B.C."/>
            <person name="Sharon I."/>
            <person name="Castelle C.J."/>
            <person name="Singh A."/>
            <person name="Wilkins M.J."/>
            <person name="Williams K.H."/>
            <person name="Banfield J.F."/>
        </authorList>
    </citation>
    <scope>NUCLEOTIDE SEQUENCE [LARGE SCALE GENOMIC DNA]</scope>
</reference>
<dbReference type="EMBL" id="LCMQ01000015">
    <property type="protein sequence ID" value="KKU40069.1"/>
    <property type="molecule type" value="Genomic_DNA"/>
</dbReference>
<accession>A0A0G1Q512</accession>
<gene>
    <name evidence="1" type="ORF">UX55_C0015G0001</name>
</gene>
<evidence type="ECO:0000313" key="2">
    <source>
        <dbReference type="Proteomes" id="UP000034202"/>
    </source>
</evidence>
<protein>
    <submittedName>
        <fullName evidence="1">Uncharacterized protein</fullName>
    </submittedName>
</protein>
<organism evidence="1 2">
    <name type="scientific">Candidatus Azambacteria bacterium GW2011_GWE2_46_45</name>
    <dbReference type="NCBI Taxonomy" id="1618625"/>
    <lineage>
        <taxon>Bacteria</taxon>
        <taxon>Candidatus Azamiibacteriota</taxon>
    </lineage>
</organism>
<feature type="non-terminal residue" evidence="1">
    <location>
        <position position="1"/>
    </location>
</feature>
<dbReference type="Gene3D" id="1.10.10.350">
    <property type="match status" value="1"/>
</dbReference>
<comment type="caution">
    <text evidence="1">The sequence shown here is derived from an EMBL/GenBank/DDBJ whole genome shotgun (WGS) entry which is preliminary data.</text>
</comment>